<keyword evidence="2" id="KW-1185">Reference proteome</keyword>
<name>A0ACC2LKQ4_PERAE</name>
<proteinExistence type="predicted"/>
<sequence length="134" mass="15237">MEKVVVQADDEDEIGAERPVCGDNITGGAHAPFSSTRKKRFHFPCSRSITVPFLKNDFKKQGTEGEQIRCWRFVTARRRAVRLLSLLMCFEQVADGTPHQPFNRHVLCLQIVRYVGYLLHAKTKLGQISGYVTD</sequence>
<accession>A0ACC2LKQ4</accession>
<reference evidence="1 2" key="1">
    <citation type="journal article" date="2022" name="Hortic Res">
        <title>A haplotype resolved chromosomal level avocado genome allows analysis of novel avocado genes.</title>
        <authorList>
            <person name="Nath O."/>
            <person name="Fletcher S.J."/>
            <person name="Hayward A."/>
            <person name="Shaw L.M."/>
            <person name="Masouleh A.K."/>
            <person name="Furtado A."/>
            <person name="Henry R.J."/>
            <person name="Mitter N."/>
        </authorList>
    </citation>
    <scope>NUCLEOTIDE SEQUENCE [LARGE SCALE GENOMIC DNA]</scope>
    <source>
        <strain evidence="2">cv. Hass</strain>
    </source>
</reference>
<evidence type="ECO:0000313" key="2">
    <source>
        <dbReference type="Proteomes" id="UP001234297"/>
    </source>
</evidence>
<evidence type="ECO:0000313" key="1">
    <source>
        <dbReference type="EMBL" id="KAJ8633677.1"/>
    </source>
</evidence>
<protein>
    <submittedName>
        <fullName evidence="1">Uncharacterized protein</fullName>
    </submittedName>
</protein>
<organism evidence="1 2">
    <name type="scientific">Persea americana</name>
    <name type="common">Avocado</name>
    <dbReference type="NCBI Taxonomy" id="3435"/>
    <lineage>
        <taxon>Eukaryota</taxon>
        <taxon>Viridiplantae</taxon>
        <taxon>Streptophyta</taxon>
        <taxon>Embryophyta</taxon>
        <taxon>Tracheophyta</taxon>
        <taxon>Spermatophyta</taxon>
        <taxon>Magnoliopsida</taxon>
        <taxon>Magnoliidae</taxon>
        <taxon>Laurales</taxon>
        <taxon>Lauraceae</taxon>
        <taxon>Persea</taxon>
    </lineage>
</organism>
<dbReference type="Proteomes" id="UP001234297">
    <property type="component" value="Chromosome 8"/>
</dbReference>
<gene>
    <name evidence="1" type="ORF">MRB53_027013</name>
</gene>
<comment type="caution">
    <text evidence="1">The sequence shown here is derived from an EMBL/GenBank/DDBJ whole genome shotgun (WGS) entry which is preliminary data.</text>
</comment>
<dbReference type="EMBL" id="CM056816">
    <property type="protein sequence ID" value="KAJ8633677.1"/>
    <property type="molecule type" value="Genomic_DNA"/>
</dbReference>